<keyword evidence="1" id="KW-0812">Transmembrane</keyword>
<evidence type="ECO:0000256" key="1">
    <source>
        <dbReference type="SAM" id="Phobius"/>
    </source>
</evidence>
<feature type="transmembrane region" description="Helical" evidence="1">
    <location>
        <begin position="72"/>
        <end position="91"/>
    </location>
</feature>
<dbReference type="EMBL" id="BLZR01000001">
    <property type="protein sequence ID" value="GFP74964.1"/>
    <property type="molecule type" value="Genomic_DNA"/>
</dbReference>
<protein>
    <recommendedName>
        <fullName evidence="2">GGDEF domain-containing protein</fullName>
    </recommendedName>
</protein>
<keyword evidence="1" id="KW-0472">Membrane</keyword>
<keyword evidence="4" id="KW-1185">Reference proteome</keyword>
<evidence type="ECO:0000313" key="3">
    <source>
        <dbReference type="EMBL" id="GFP74964.1"/>
    </source>
</evidence>
<dbReference type="GO" id="GO:0043709">
    <property type="term" value="P:cell adhesion involved in single-species biofilm formation"/>
    <property type="evidence" value="ECO:0007669"/>
    <property type="project" value="TreeGrafter"/>
</dbReference>
<dbReference type="Pfam" id="PF00990">
    <property type="entry name" value="GGDEF"/>
    <property type="match status" value="1"/>
</dbReference>
<comment type="caution">
    <text evidence="3">The sequence shown here is derived from an EMBL/GenBank/DDBJ whole genome shotgun (WGS) entry which is preliminary data.</text>
</comment>
<dbReference type="AlphaFoldDB" id="A0A6V8SCJ5"/>
<accession>A0A6V8SCJ5</accession>
<feature type="transmembrane region" description="Helical" evidence="1">
    <location>
        <begin position="35"/>
        <end position="57"/>
    </location>
</feature>
<dbReference type="GO" id="GO:0005886">
    <property type="term" value="C:plasma membrane"/>
    <property type="evidence" value="ECO:0007669"/>
    <property type="project" value="TreeGrafter"/>
</dbReference>
<dbReference type="InterPro" id="IPR000160">
    <property type="entry name" value="GGDEF_dom"/>
</dbReference>
<feature type="transmembrane region" description="Helical" evidence="1">
    <location>
        <begin position="103"/>
        <end position="121"/>
    </location>
</feature>
<name>A0A6V8SCJ5_9CLOT</name>
<dbReference type="NCBIfam" id="TIGR00254">
    <property type="entry name" value="GGDEF"/>
    <property type="match status" value="1"/>
</dbReference>
<keyword evidence="1" id="KW-1133">Transmembrane helix</keyword>
<dbReference type="PANTHER" id="PTHR45138:SF9">
    <property type="entry name" value="DIGUANYLATE CYCLASE DGCM-RELATED"/>
    <property type="match status" value="1"/>
</dbReference>
<dbReference type="InterPro" id="IPR050469">
    <property type="entry name" value="Diguanylate_Cyclase"/>
</dbReference>
<dbReference type="PANTHER" id="PTHR45138">
    <property type="entry name" value="REGULATORY COMPONENTS OF SENSORY TRANSDUCTION SYSTEM"/>
    <property type="match status" value="1"/>
</dbReference>
<dbReference type="FunFam" id="3.30.70.270:FF:000001">
    <property type="entry name" value="Diguanylate cyclase domain protein"/>
    <property type="match status" value="1"/>
</dbReference>
<dbReference type="Gene3D" id="3.30.70.270">
    <property type="match status" value="1"/>
</dbReference>
<dbReference type="InterPro" id="IPR043128">
    <property type="entry name" value="Rev_trsase/Diguanyl_cyclase"/>
</dbReference>
<feature type="domain" description="GGDEF" evidence="2">
    <location>
        <begin position="267"/>
        <end position="404"/>
    </location>
</feature>
<dbReference type="GO" id="GO:1902201">
    <property type="term" value="P:negative regulation of bacterial-type flagellum-dependent cell motility"/>
    <property type="evidence" value="ECO:0007669"/>
    <property type="project" value="TreeGrafter"/>
</dbReference>
<evidence type="ECO:0000259" key="2">
    <source>
        <dbReference type="PROSITE" id="PS50887"/>
    </source>
</evidence>
<dbReference type="SMART" id="SM00267">
    <property type="entry name" value="GGDEF"/>
    <property type="match status" value="1"/>
</dbReference>
<dbReference type="Proteomes" id="UP000580568">
    <property type="component" value="Unassembled WGS sequence"/>
</dbReference>
<gene>
    <name evidence="3" type="ORF">bsdtw1_01028</name>
</gene>
<reference evidence="3 4" key="1">
    <citation type="submission" date="2020-07" db="EMBL/GenBank/DDBJ databases">
        <title>A new beta-1,3-glucan-decomposing anaerobic bacterium isolated from anoxic soil subjected to biological soil disinfestation.</title>
        <authorList>
            <person name="Ueki A."/>
            <person name="Tonouchi A."/>
        </authorList>
    </citation>
    <scope>NUCLEOTIDE SEQUENCE [LARGE SCALE GENOMIC DNA]</scope>
    <source>
        <strain evidence="3 4">TW1</strain>
    </source>
</reference>
<feature type="transmembrane region" description="Helical" evidence="1">
    <location>
        <begin position="154"/>
        <end position="173"/>
    </location>
</feature>
<dbReference type="RefSeq" id="WP_183276499.1">
    <property type="nucleotide sequence ID" value="NZ_BLZR01000001.1"/>
</dbReference>
<dbReference type="GO" id="GO:0052621">
    <property type="term" value="F:diguanylate cyclase activity"/>
    <property type="evidence" value="ECO:0007669"/>
    <property type="project" value="TreeGrafter"/>
</dbReference>
<dbReference type="SUPFAM" id="SSF55073">
    <property type="entry name" value="Nucleotide cyclase"/>
    <property type="match status" value="1"/>
</dbReference>
<organism evidence="3 4">
    <name type="scientific">Clostridium fungisolvens</name>
    <dbReference type="NCBI Taxonomy" id="1604897"/>
    <lineage>
        <taxon>Bacteria</taxon>
        <taxon>Bacillati</taxon>
        <taxon>Bacillota</taxon>
        <taxon>Clostridia</taxon>
        <taxon>Eubacteriales</taxon>
        <taxon>Clostridiaceae</taxon>
        <taxon>Clostridium</taxon>
    </lineage>
</organism>
<proteinExistence type="predicted"/>
<dbReference type="PROSITE" id="PS50887">
    <property type="entry name" value="GGDEF"/>
    <property type="match status" value="1"/>
</dbReference>
<evidence type="ECO:0000313" key="4">
    <source>
        <dbReference type="Proteomes" id="UP000580568"/>
    </source>
</evidence>
<dbReference type="CDD" id="cd01949">
    <property type="entry name" value="GGDEF"/>
    <property type="match status" value="1"/>
</dbReference>
<dbReference type="InterPro" id="IPR029787">
    <property type="entry name" value="Nucleotide_cyclase"/>
</dbReference>
<feature type="transmembrane region" description="Helical" evidence="1">
    <location>
        <begin position="179"/>
        <end position="199"/>
    </location>
</feature>
<sequence length="404" mass="47194">MLERIKEALFSANDTNYDEELIQLRNRLNYKRSYFALRTIAFIALIITIASFIYGSIYDFQWDQYNISNYRFYYLGLFCISIVLLLMLNLIKKKKKFIEKHFSYMQIAMILVVIIWTIAYMESSAEQSVTNSIPYNQILFSSAATFYLSKRQVILTYGLIHILFIGDFIRIHGYANNTIFFINLTLTLVVSIIIAIRNYDNMIERHKQDISIKNKNLSLMKMNNSLHFANKKLKDMSDKDFLTNIANKRKLDRMTYMYWNSLKKFSSSLSIMIADIDFFKQYNDFYGHVKGDSCLVKIATSINEVVEKNLGVVGRYGGEEFFVILPNRNFDDAVAICEEIRKRIEEERIPNEALGKDKFVTISAGVATVVPTDDFNLDFFINICDNKLYEAKKKGRNRIESIYL</sequence>